<name>A0A345P3R8_9GAMM</name>
<accession>A0A345P3R8</accession>
<proteinExistence type="predicted"/>
<gene>
    <name evidence="1" type="ORF">HYN46_02980</name>
</gene>
<dbReference type="OrthoDB" id="6073936at2"/>
<dbReference type="AlphaFoldDB" id="A0A345P3R8"/>
<organism evidence="1 2">
    <name type="scientific">Aquirhabdus parva</name>
    <dbReference type="NCBI Taxonomy" id="2283318"/>
    <lineage>
        <taxon>Bacteria</taxon>
        <taxon>Pseudomonadati</taxon>
        <taxon>Pseudomonadota</taxon>
        <taxon>Gammaproteobacteria</taxon>
        <taxon>Moraxellales</taxon>
        <taxon>Moraxellaceae</taxon>
        <taxon>Aquirhabdus</taxon>
    </lineage>
</organism>
<reference evidence="1 2" key="1">
    <citation type="submission" date="2018-07" db="EMBL/GenBank/DDBJ databases">
        <title>Genome sequencing of Moraxellaceae gen. HYN0046.</title>
        <authorList>
            <person name="Kim M."/>
            <person name="Yi H."/>
        </authorList>
    </citation>
    <scope>NUCLEOTIDE SEQUENCE [LARGE SCALE GENOMIC DNA]</scope>
    <source>
        <strain evidence="1 2">HYN0046</strain>
    </source>
</reference>
<keyword evidence="2" id="KW-1185">Reference proteome</keyword>
<protein>
    <submittedName>
        <fullName evidence="1">Uncharacterized protein</fullName>
    </submittedName>
</protein>
<dbReference type="Proteomes" id="UP000253940">
    <property type="component" value="Chromosome"/>
</dbReference>
<evidence type="ECO:0000313" key="1">
    <source>
        <dbReference type="EMBL" id="AXI01927.1"/>
    </source>
</evidence>
<sequence length="395" mass="44522">MSLLAAQAELHKLADKLDVPVDEIRFLTDIPPEALRHLRTALTDRVFDQQRPLFRWFAAWVRWFPVLLSVLLVRFWIGATLATRVASELPAWRVADIAKHLSAEFMADVAMGFDPRVARELVRLLPVAQIVEISEVLLKRRDFMTMGRFVGLLPDKVVREVAASIEDEGDLLEIVFNVESRERIDHLVHVLPPERIRLTILIVCDVSKRLLWPKLLALVTNVSDSMKRELGDFAASQGEDVLEAIIRAADEDGLWEDILPVVACLSLPVQQRVVNLPALHAPLVMQHILDAANREELWTDMLTLAANMNDAGRDAVADAMTRVDDSVLERVAYAALLRAQWGTALDVVRRLPVEWHERCVQVLAKYTDTLDPETANQIRSDLALYGITQPVSQLA</sequence>
<dbReference type="RefSeq" id="WP_114898037.1">
    <property type="nucleotide sequence ID" value="NZ_CP031222.1"/>
</dbReference>
<dbReference type="EMBL" id="CP031222">
    <property type="protein sequence ID" value="AXI01927.1"/>
    <property type="molecule type" value="Genomic_DNA"/>
</dbReference>
<dbReference type="KEGG" id="mbah:HYN46_02980"/>
<evidence type="ECO:0000313" key="2">
    <source>
        <dbReference type="Proteomes" id="UP000253940"/>
    </source>
</evidence>